<evidence type="ECO:0000256" key="6">
    <source>
        <dbReference type="SAM" id="Phobius"/>
    </source>
</evidence>
<reference evidence="9" key="1">
    <citation type="submission" date="2016-01" db="EMBL/GenBank/DDBJ databases">
        <authorList>
            <person name="Mitreva M."/>
            <person name="Pepin K.H."/>
            <person name="Mihindukulasuriya K.A."/>
            <person name="Fulton R."/>
            <person name="Fronick C."/>
            <person name="O'Laughlin M."/>
            <person name="Miner T."/>
            <person name="Herter B."/>
            <person name="Rosa B.A."/>
            <person name="Cordes M."/>
            <person name="Tomlinson C."/>
            <person name="Wollam A."/>
            <person name="Palsikar V.B."/>
            <person name="Mardis E.R."/>
            <person name="Wilson R.K."/>
        </authorList>
    </citation>
    <scope>NUCLEOTIDE SEQUENCE [LARGE SCALE GENOMIC DNA]</scope>
    <source>
        <strain evidence="9">DNF00729</strain>
    </source>
</reference>
<dbReference type="Gene3D" id="1.20.1250.20">
    <property type="entry name" value="MFS general substrate transporter like domains"/>
    <property type="match status" value="1"/>
</dbReference>
<dbReference type="PATRIC" id="fig|755172.3.peg.462"/>
<dbReference type="STRING" id="755172.HMPREF1863_00482"/>
<keyword evidence="3 6" id="KW-0812">Transmembrane</keyword>
<evidence type="ECO:0000256" key="3">
    <source>
        <dbReference type="ARBA" id="ARBA00022692"/>
    </source>
</evidence>
<feature type="transmembrane region" description="Helical" evidence="6">
    <location>
        <begin position="337"/>
        <end position="360"/>
    </location>
</feature>
<evidence type="ECO:0000313" key="9">
    <source>
        <dbReference type="Proteomes" id="UP000070442"/>
    </source>
</evidence>
<dbReference type="GO" id="GO:0005886">
    <property type="term" value="C:plasma membrane"/>
    <property type="evidence" value="ECO:0007669"/>
    <property type="project" value="UniProtKB-SubCell"/>
</dbReference>
<dbReference type="OrthoDB" id="182417at2"/>
<evidence type="ECO:0000256" key="5">
    <source>
        <dbReference type="ARBA" id="ARBA00023136"/>
    </source>
</evidence>
<feature type="domain" description="Major facilitator superfamily (MFS) profile" evidence="7">
    <location>
        <begin position="24"/>
        <end position="427"/>
    </location>
</feature>
<dbReference type="Pfam" id="PF07690">
    <property type="entry name" value="MFS_1"/>
    <property type="match status" value="1"/>
</dbReference>
<dbReference type="InterPro" id="IPR036259">
    <property type="entry name" value="MFS_trans_sf"/>
</dbReference>
<dbReference type="InterPro" id="IPR050327">
    <property type="entry name" value="Proton-linked_MCT"/>
</dbReference>
<sequence length="431" mass="45942">MPPTPWIRKETAMEKNMPQKIHYAWIILIACCLMSIAGISIFGSCMGIFMTPVAESLGVAKSSFTLATATLSGLVTGLLSPLAVKLIQRKKVNLLAGGSFTLMALSLVLMSRATGLTTMALAFVMAGIGASVVFYVLTPILIGNWFKEKMAFALGIALGFSGIGGMILSPLGAACIAKFGWRSAYLFYALLVFVLGVLPALFLIKKSPKEMNLHPYGYKEEKEAADAPSVKNQELTGMTKSQALHSASFYYVLLAAALMMILTCFTYHMPSYAPSVGLSPVFGASMISYVMLTNTLSKFVLGGACDRFGIAKITCLVLTLVGVGFILLYLAGANPLLNGLGAILFGFIVPTTSMFLPLIVRGVFGNRNYGEIYSYVVLVTTVASSLGVTLIEVLRSLTGGYGKPFLMAVVLVLVTIALIGLAFSKARAQEK</sequence>
<organism evidence="8 9">
    <name type="scientific">Aedoeadaptatus coxii</name>
    <dbReference type="NCBI Taxonomy" id="755172"/>
    <lineage>
        <taxon>Bacteria</taxon>
        <taxon>Bacillati</taxon>
        <taxon>Bacillota</taxon>
        <taxon>Tissierellia</taxon>
        <taxon>Tissierellales</taxon>
        <taxon>Peptoniphilaceae</taxon>
        <taxon>Aedoeadaptatus</taxon>
    </lineage>
</organism>
<feature type="transmembrane region" description="Helical" evidence="6">
    <location>
        <begin position="372"/>
        <end position="393"/>
    </location>
</feature>
<dbReference type="PANTHER" id="PTHR11360">
    <property type="entry name" value="MONOCARBOXYLATE TRANSPORTER"/>
    <property type="match status" value="1"/>
</dbReference>
<keyword evidence="4 6" id="KW-1133">Transmembrane helix</keyword>
<proteinExistence type="predicted"/>
<dbReference type="GO" id="GO:0022857">
    <property type="term" value="F:transmembrane transporter activity"/>
    <property type="evidence" value="ECO:0007669"/>
    <property type="project" value="InterPro"/>
</dbReference>
<evidence type="ECO:0000256" key="2">
    <source>
        <dbReference type="ARBA" id="ARBA00022448"/>
    </source>
</evidence>
<feature type="transmembrane region" description="Helical" evidence="6">
    <location>
        <begin position="92"/>
        <end position="110"/>
    </location>
</feature>
<feature type="transmembrane region" description="Helical" evidence="6">
    <location>
        <begin position="281"/>
        <end position="301"/>
    </location>
</feature>
<feature type="transmembrane region" description="Helical" evidence="6">
    <location>
        <begin position="116"/>
        <end position="138"/>
    </location>
</feature>
<evidence type="ECO:0000313" key="8">
    <source>
        <dbReference type="EMBL" id="KXB67297.1"/>
    </source>
</evidence>
<keyword evidence="2" id="KW-0813">Transport</keyword>
<feature type="transmembrane region" description="Helical" evidence="6">
    <location>
        <begin position="62"/>
        <end position="80"/>
    </location>
</feature>
<evidence type="ECO:0000256" key="4">
    <source>
        <dbReference type="ARBA" id="ARBA00022989"/>
    </source>
</evidence>
<dbReference type="EMBL" id="LSDG01000019">
    <property type="protein sequence ID" value="KXB67297.1"/>
    <property type="molecule type" value="Genomic_DNA"/>
</dbReference>
<evidence type="ECO:0000256" key="1">
    <source>
        <dbReference type="ARBA" id="ARBA00004651"/>
    </source>
</evidence>
<comment type="caution">
    <text evidence="8">The sequence shown here is derived from an EMBL/GenBank/DDBJ whole genome shotgun (WGS) entry which is preliminary data.</text>
</comment>
<evidence type="ECO:0000259" key="7">
    <source>
        <dbReference type="PROSITE" id="PS50850"/>
    </source>
</evidence>
<dbReference type="InterPro" id="IPR011701">
    <property type="entry name" value="MFS"/>
</dbReference>
<feature type="transmembrane region" description="Helical" evidence="6">
    <location>
        <begin position="185"/>
        <end position="204"/>
    </location>
</feature>
<dbReference type="InterPro" id="IPR020846">
    <property type="entry name" value="MFS_dom"/>
</dbReference>
<dbReference type="SUPFAM" id="SSF103473">
    <property type="entry name" value="MFS general substrate transporter"/>
    <property type="match status" value="1"/>
</dbReference>
<keyword evidence="9" id="KW-1185">Reference proteome</keyword>
<name>A0A134AHU5_9FIRM</name>
<accession>A0A134AHU5</accession>
<dbReference type="AlphaFoldDB" id="A0A134AHU5"/>
<feature type="transmembrane region" description="Helical" evidence="6">
    <location>
        <begin position="313"/>
        <end position="331"/>
    </location>
</feature>
<keyword evidence="5 6" id="KW-0472">Membrane</keyword>
<comment type="subcellular location">
    <subcellularLocation>
        <location evidence="1">Cell membrane</location>
        <topology evidence="1">Multi-pass membrane protein</topology>
    </subcellularLocation>
</comment>
<feature type="transmembrane region" description="Helical" evidence="6">
    <location>
        <begin position="248"/>
        <end position="269"/>
    </location>
</feature>
<dbReference type="Proteomes" id="UP000070442">
    <property type="component" value="Unassembled WGS sequence"/>
</dbReference>
<gene>
    <name evidence="8" type="ORF">HMPREF1863_00482</name>
</gene>
<feature type="transmembrane region" description="Helical" evidence="6">
    <location>
        <begin position="405"/>
        <end position="423"/>
    </location>
</feature>
<feature type="transmembrane region" description="Helical" evidence="6">
    <location>
        <begin position="150"/>
        <end position="173"/>
    </location>
</feature>
<dbReference type="PANTHER" id="PTHR11360:SF290">
    <property type="entry name" value="MONOCARBOXYLATE MFS PERMEASE"/>
    <property type="match status" value="1"/>
</dbReference>
<protein>
    <submittedName>
        <fullName evidence="8">Transporter, major facilitator family protein</fullName>
    </submittedName>
</protein>
<feature type="transmembrane region" description="Helical" evidence="6">
    <location>
        <begin position="21"/>
        <end position="50"/>
    </location>
</feature>
<dbReference type="PROSITE" id="PS50850">
    <property type="entry name" value="MFS"/>
    <property type="match status" value="1"/>
</dbReference>